<evidence type="ECO:0000313" key="3">
    <source>
        <dbReference type="Proteomes" id="UP001140949"/>
    </source>
</evidence>
<reference evidence="2" key="2">
    <citation type="submission" date="2023-04" db="EMBL/GenBank/DDBJ databases">
        <authorList>
            <person name="Bruccoleri R.E."/>
            <person name="Oakeley E.J."/>
            <person name="Faust A.-M."/>
            <person name="Dessus-Babus S."/>
            <person name="Altorfer M."/>
            <person name="Burckhardt D."/>
            <person name="Oertli M."/>
            <person name="Naumann U."/>
            <person name="Petersen F."/>
            <person name="Wong J."/>
        </authorList>
    </citation>
    <scope>NUCLEOTIDE SEQUENCE</scope>
    <source>
        <strain evidence="2">GSM-AAB239-AS_SAM_17_03QT</strain>
        <tissue evidence="2">Leaf</tissue>
    </source>
</reference>
<dbReference type="EMBL" id="JANAVB010019999">
    <property type="protein sequence ID" value="KAJ6827689.1"/>
    <property type="molecule type" value="Genomic_DNA"/>
</dbReference>
<dbReference type="AlphaFoldDB" id="A0AAX6GG76"/>
<proteinExistence type="predicted"/>
<reference evidence="2" key="1">
    <citation type="journal article" date="2023" name="GigaByte">
        <title>Genome assembly of the bearded iris, Iris pallida Lam.</title>
        <authorList>
            <person name="Bruccoleri R.E."/>
            <person name="Oakeley E.J."/>
            <person name="Faust A.M.E."/>
            <person name="Altorfer M."/>
            <person name="Dessus-Babus S."/>
            <person name="Burckhardt D."/>
            <person name="Oertli M."/>
            <person name="Naumann U."/>
            <person name="Petersen F."/>
            <person name="Wong J."/>
        </authorList>
    </citation>
    <scope>NUCLEOTIDE SEQUENCE</scope>
    <source>
        <strain evidence="2">GSM-AAB239-AS_SAM_17_03QT</strain>
    </source>
</reference>
<comment type="caution">
    <text evidence="2">The sequence shown here is derived from an EMBL/GenBank/DDBJ whole genome shotgun (WGS) entry which is preliminary data.</text>
</comment>
<evidence type="ECO:0000256" key="1">
    <source>
        <dbReference type="SAM" id="Phobius"/>
    </source>
</evidence>
<feature type="transmembrane region" description="Helical" evidence="1">
    <location>
        <begin position="80"/>
        <end position="105"/>
    </location>
</feature>
<keyword evidence="1" id="KW-0472">Membrane</keyword>
<keyword evidence="1" id="KW-1133">Transmembrane helix</keyword>
<evidence type="ECO:0000313" key="2">
    <source>
        <dbReference type="EMBL" id="KAJ6827689.1"/>
    </source>
</evidence>
<keyword evidence="3" id="KW-1185">Reference proteome</keyword>
<organism evidence="2 3">
    <name type="scientific">Iris pallida</name>
    <name type="common">Sweet iris</name>
    <dbReference type="NCBI Taxonomy" id="29817"/>
    <lineage>
        <taxon>Eukaryota</taxon>
        <taxon>Viridiplantae</taxon>
        <taxon>Streptophyta</taxon>
        <taxon>Embryophyta</taxon>
        <taxon>Tracheophyta</taxon>
        <taxon>Spermatophyta</taxon>
        <taxon>Magnoliopsida</taxon>
        <taxon>Liliopsida</taxon>
        <taxon>Asparagales</taxon>
        <taxon>Iridaceae</taxon>
        <taxon>Iridoideae</taxon>
        <taxon>Irideae</taxon>
        <taxon>Iris</taxon>
    </lineage>
</organism>
<dbReference type="Proteomes" id="UP001140949">
    <property type="component" value="Unassembled WGS sequence"/>
</dbReference>
<keyword evidence="1" id="KW-0812">Transmembrane</keyword>
<gene>
    <name evidence="2" type="ORF">M6B38_366410</name>
</gene>
<sequence length="140" mass="14632">MRRWGREARLTIRDFEKGNAAVPAALSSGGTAGRFEVRVLSSLSFSVFWCTDFVVIGWVWEVVSGSGGLGVAGYVAGRGLARSLVVMTAVAVLPLVMAIVVVVVFGDGGVGNGVGARNGSKKGCPRWSKSDGCGWGLQRQ</sequence>
<accession>A0AAX6GG76</accession>
<name>A0AAX6GG76_IRIPA</name>
<protein>
    <submittedName>
        <fullName evidence="2">Uncharacterized protein</fullName>
    </submittedName>
</protein>